<dbReference type="KEGG" id="mhey:H2LOC_000760"/>
<gene>
    <name evidence="2" type="ORF">H2LOC_000760</name>
</gene>
<organism evidence="2 3">
    <name type="scientific">Methylocystis heyeri</name>
    <dbReference type="NCBI Taxonomy" id="391905"/>
    <lineage>
        <taxon>Bacteria</taxon>
        <taxon>Pseudomonadati</taxon>
        <taxon>Pseudomonadota</taxon>
        <taxon>Alphaproteobacteria</taxon>
        <taxon>Hyphomicrobiales</taxon>
        <taxon>Methylocystaceae</taxon>
        <taxon>Methylocystis</taxon>
    </lineage>
</organism>
<dbReference type="AlphaFoldDB" id="A0A6B8K8K4"/>
<sequence>MISHRATNASGKWIVVTVVTACFFVWQALLAGAMPGGMSYAGDAICAQQSDIGSKDTPPAPGAHHHAACCLLHPGVLLLPAPRPASAVKAERIGELLPLATDRSARLSGGAPELGPLSARAPPRFFS</sequence>
<evidence type="ECO:0000256" key="1">
    <source>
        <dbReference type="SAM" id="MobiDB-lite"/>
    </source>
</evidence>
<proteinExistence type="predicted"/>
<keyword evidence="3" id="KW-1185">Reference proteome</keyword>
<evidence type="ECO:0000313" key="3">
    <source>
        <dbReference type="Proteomes" id="UP000309061"/>
    </source>
</evidence>
<reference evidence="2 3" key="1">
    <citation type="submission" date="2019-11" db="EMBL/GenBank/DDBJ databases">
        <title>The genome sequence of Methylocystis heyeri.</title>
        <authorList>
            <person name="Oshkin I.Y."/>
            <person name="Miroshnikov K."/>
            <person name="Dedysh S.N."/>
        </authorList>
    </citation>
    <scope>NUCLEOTIDE SEQUENCE [LARGE SCALE GENOMIC DNA]</scope>
    <source>
        <strain evidence="2 3">H2</strain>
    </source>
</reference>
<dbReference type="EMBL" id="CP046052">
    <property type="protein sequence ID" value="QGM44346.1"/>
    <property type="molecule type" value="Genomic_DNA"/>
</dbReference>
<name>A0A6B8K8K4_9HYPH</name>
<protein>
    <recommendedName>
        <fullName evidence="4">DUF2946 domain-containing protein</fullName>
    </recommendedName>
</protein>
<feature type="region of interest" description="Disordered" evidence="1">
    <location>
        <begin position="106"/>
        <end position="127"/>
    </location>
</feature>
<accession>A0A6B8K8K4</accession>
<dbReference type="InterPro" id="IPR021333">
    <property type="entry name" value="DUF2946"/>
</dbReference>
<dbReference type="RefSeq" id="WP_136494653.1">
    <property type="nucleotide sequence ID" value="NZ_CP046052.1"/>
</dbReference>
<evidence type="ECO:0008006" key="4">
    <source>
        <dbReference type="Google" id="ProtNLM"/>
    </source>
</evidence>
<dbReference type="Proteomes" id="UP000309061">
    <property type="component" value="Chromosome"/>
</dbReference>
<dbReference type="Pfam" id="PF11162">
    <property type="entry name" value="DUF2946"/>
    <property type="match status" value="1"/>
</dbReference>
<evidence type="ECO:0000313" key="2">
    <source>
        <dbReference type="EMBL" id="QGM44346.1"/>
    </source>
</evidence>